<feature type="region of interest" description="Disordered" evidence="1">
    <location>
        <begin position="274"/>
        <end position="293"/>
    </location>
</feature>
<dbReference type="Pfam" id="PF23325">
    <property type="entry name" value="TPR_28"/>
    <property type="match status" value="1"/>
</dbReference>
<feature type="region of interest" description="Disordered" evidence="1">
    <location>
        <begin position="28"/>
        <end position="67"/>
    </location>
</feature>
<dbReference type="InterPro" id="IPR032691">
    <property type="entry name" value="Mon2/Sec7/BIG1-like_HUS"/>
</dbReference>
<dbReference type="SMART" id="SM00222">
    <property type="entry name" value="Sec7"/>
    <property type="match status" value="1"/>
</dbReference>
<dbReference type="InterPro" id="IPR035999">
    <property type="entry name" value="Sec7_dom_sf"/>
</dbReference>
<evidence type="ECO:0000313" key="4">
    <source>
        <dbReference type="Proteomes" id="UP001182556"/>
    </source>
</evidence>
<dbReference type="GO" id="GO:0016192">
    <property type="term" value="P:vesicle-mediated transport"/>
    <property type="evidence" value="ECO:0007669"/>
    <property type="project" value="UniProtKB-ARBA"/>
</dbReference>
<evidence type="ECO:0000256" key="1">
    <source>
        <dbReference type="SAM" id="MobiDB-lite"/>
    </source>
</evidence>
<dbReference type="GO" id="GO:0032012">
    <property type="term" value="P:regulation of ARF protein signal transduction"/>
    <property type="evidence" value="ECO:0007669"/>
    <property type="project" value="InterPro"/>
</dbReference>
<dbReference type="CDD" id="cd00171">
    <property type="entry name" value="Sec7"/>
    <property type="match status" value="1"/>
</dbReference>
<dbReference type="InterPro" id="IPR000904">
    <property type="entry name" value="Sec7_dom"/>
</dbReference>
<feature type="region of interest" description="Disordered" evidence="1">
    <location>
        <begin position="298"/>
        <end position="332"/>
    </location>
</feature>
<dbReference type="SUPFAM" id="SSF48371">
    <property type="entry name" value="ARM repeat"/>
    <property type="match status" value="1"/>
</dbReference>
<accession>A0AAD9L9E4</accession>
<organism evidence="3 4">
    <name type="scientific">Papiliotrema laurentii</name>
    <name type="common">Cryptococcus laurentii</name>
    <dbReference type="NCBI Taxonomy" id="5418"/>
    <lineage>
        <taxon>Eukaryota</taxon>
        <taxon>Fungi</taxon>
        <taxon>Dikarya</taxon>
        <taxon>Basidiomycota</taxon>
        <taxon>Agaricomycotina</taxon>
        <taxon>Tremellomycetes</taxon>
        <taxon>Tremellales</taxon>
        <taxon>Rhynchogastremaceae</taxon>
        <taxon>Papiliotrema</taxon>
    </lineage>
</organism>
<gene>
    <name evidence="3" type="ORF">DB88DRAFT_62017</name>
</gene>
<dbReference type="Gene3D" id="1.10.220.20">
    <property type="match status" value="1"/>
</dbReference>
<dbReference type="InterPro" id="IPR056604">
    <property type="entry name" value="GBF1-like_TPR"/>
</dbReference>
<dbReference type="PANTHER" id="PTHR10663">
    <property type="entry name" value="GUANYL-NUCLEOTIDE EXCHANGE FACTOR"/>
    <property type="match status" value="1"/>
</dbReference>
<keyword evidence="4" id="KW-1185">Reference proteome</keyword>
<dbReference type="Pfam" id="PF12783">
    <property type="entry name" value="Sec7-like_HUS"/>
    <property type="match status" value="1"/>
</dbReference>
<dbReference type="PROSITE" id="PS50190">
    <property type="entry name" value="SEC7"/>
    <property type="match status" value="1"/>
</dbReference>
<comment type="caution">
    <text evidence="3">The sequence shown here is derived from an EMBL/GenBank/DDBJ whole genome shotgun (WGS) entry which is preliminary data.</text>
</comment>
<feature type="compositionally biased region" description="Low complexity" evidence="1">
    <location>
        <begin position="499"/>
        <end position="511"/>
    </location>
</feature>
<name>A0AAD9L9E4_PAPLA</name>
<feature type="compositionally biased region" description="Polar residues" evidence="1">
    <location>
        <begin position="321"/>
        <end position="332"/>
    </location>
</feature>
<dbReference type="SUPFAM" id="SSF48425">
    <property type="entry name" value="Sec7 domain"/>
    <property type="match status" value="1"/>
</dbReference>
<dbReference type="Pfam" id="PF01369">
    <property type="entry name" value="Sec7"/>
    <property type="match status" value="1"/>
</dbReference>
<dbReference type="Gene3D" id="1.10.1000.11">
    <property type="entry name" value="Arf Nucleotide-binding Site Opener,domain 2"/>
    <property type="match status" value="1"/>
</dbReference>
<proteinExistence type="predicted"/>
<dbReference type="InterPro" id="IPR023394">
    <property type="entry name" value="Sec7_C_sf"/>
</dbReference>
<feature type="region of interest" description="Disordered" evidence="1">
    <location>
        <begin position="453"/>
        <end position="516"/>
    </location>
</feature>
<dbReference type="EMBL" id="JAODAN010000001">
    <property type="protein sequence ID" value="KAK1928028.1"/>
    <property type="molecule type" value="Genomic_DNA"/>
</dbReference>
<dbReference type="GO" id="GO:0005794">
    <property type="term" value="C:Golgi apparatus"/>
    <property type="evidence" value="ECO:0007669"/>
    <property type="project" value="UniProtKB-ARBA"/>
</dbReference>
<feature type="compositionally biased region" description="Low complexity" evidence="1">
    <location>
        <begin position="28"/>
        <end position="60"/>
    </location>
</feature>
<dbReference type="PANTHER" id="PTHR10663:SF388">
    <property type="entry name" value="GOLGI-SPECIFIC BREFELDIN A-RESISTANCE GUANINE NUCLEOTIDE EXCHANGE FACTOR 1"/>
    <property type="match status" value="1"/>
</dbReference>
<evidence type="ECO:0000259" key="2">
    <source>
        <dbReference type="PROSITE" id="PS50190"/>
    </source>
</evidence>
<reference evidence="3" key="1">
    <citation type="submission" date="2023-02" db="EMBL/GenBank/DDBJ databases">
        <title>Identification and recombinant expression of a fungal hydrolase from Papiliotrema laurentii that hydrolyzes apple cutin and clears colloidal polyester polyurethane.</title>
        <authorList>
            <consortium name="DOE Joint Genome Institute"/>
            <person name="Roman V.A."/>
            <person name="Bojanowski C."/>
            <person name="Crable B.R."/>
            <person name="Wagner D.N."/>
            <person name="Hung C.S."/>
            <person name="Nadeau L.J."/>
            <person name="Schratz L."/>
            <person name="Haridas S."/>
            <person name="Pangilinan J."/>
            <person name="Lipzen A."/>
            <person name="Na H."/>
            <person name="Yan M."/>
            <person name="Ng V."/>
            <person name="Grigoriev I.V."/>
            <person name="Spatafora J.W."/>
            <person name="Barlow D."/>
            <person name="Biffinger J."/>
            <person name="Kelley-Loughnane N."/>
            <person name="Varaljay V.A."/>
            <person name="Crookes-Goodson W.J."/>
        </authorList>
    </citation>
    <scope>NUCLEOTIDE SEQUENCE</scope>
    <source>
        <strain evidence="3">5307AH</strain>
    </source>
</reference>
<dbReference type="Proteomes" id="UP001182556">
    <property type="component" value="Unassembled WGS sequence"/>
</dbReference>
<protein>
    <recommendedName>
        <fullName evidence="2">SEC7 domain-containing protein</fullName>
    </recommendedName>
</protein>
<feature type="domain" description="SEC7" evidence="2">
    <location>
        <begin position="622"/>
        <end position="818"/>
    </location>
</feature>
<sequence length="1587" mass="173173">MNDLSPITLLLQEIQSLTSSMRRNQRWATSSSSASFSQSSAPLPSSLRAAGQGRKASSSRARGRAGSDGEGDLMIGFIELRRSLSGVKDITTLDPVNLIAPFVALVRSPLTSGPITSLALASLYSLTTSILPLFFTPPPSSPLPATATPLQIALTHLTSALATCRFPSSSPQQDELVLLRLLRVIETLTMPLQIPGSSHVYWTLLDHMSDESVCELLEVGLGMLARARLTEGLRNAAGICVGSITRQVFGRLKGLNKEDVEKLIKAMAEDDKEKVTQVNVPPAKPENVDENLAEKQPPVAVDSPVDQDKPEGASVSPKVSMESTASASEKSTPLFTPYGLPTVLELLRVLIALLNPSDQAHTDSMRLSSLSILNTALEVGGSSLGEWSDLREGVRDEGCRYLFQLTRSDSPALLASSLRTTSTLFSTLLPHLKPQLELFLSYLIDRLTPPNPSPIPQTLLAPPSNTSRPASPAVGGSIRRSETPLAVEGDKDNATALDSSTPISSTPRPLSLLPPVPGETKELMLDTLTQIAMRESFMVDCWVNFDCSLESEDIFERLLAFLTRGVYPAGTPKQDGSSHLFEGLDNVQLLSLEILLEFISSMAARQEGSAEPWKDSYPSVQDLTLQKSRKALFLQGAAMFNQKPKNGIAFLEKNGIIAPDPEDPGTDEEKRVKAIAKFLRNSSRLDKKLLGEFISRPDQIELLKAFIGLFDFEGKSIADAMREMLETFRLPGEASPIARITETFAEHFFSFRPVEIATQDAVYVLAYSVIMLNTDLHNPQNRKRMTIDDYKRNLRGVNDGKDFDPEYLANIHDSLRKREIILPEEHAGQHGFDYAWKSLMQRSRTSGPMIICNASTFDGDMFRLSWRPLINAIAYAFTMSAGDDHVIQKSITGFRQCASLASTFQLPEVFDTIVLSLAAATGLLEDQDDGKSVANYPVVEKDGQSLVVSPLSIRFGQSYRAQLATVVLFTILNGNGDAIRDGWLQIFEMFQTLFIHSLLPSPMLQMEDFLAGTTTIPMKMSAPAPAPERRSEGGLLSTLSSYLLSPYGGSNDALGVVETSEEDVENTLVAVETLGSCKLEELYAEILSLNIDALLPALRAIRRLAEERTTAKLMVKTEVRSETGSPVLVQREGQLGYDPACVFHLETMVSLACRGKEHIAETWPIIFEYIETLLNSAQSYSVLLIERAVVGLLRLCLIVSESPELRDQLYLALDVLRSLPSSVLNAVSEQLMAGVARILDRDTASSPPIVRSQTEWGLIIALFRATVSHPEASKTTLEIVQKMVEGKGGLVLGKDNYEGVVALLDEFATAAGAAAAGRGRGGGRERRISGAATTLGPTVERGLSALDSLYELRNVIPGLLESSGLTGKEGWNAFWLPPLLVISKQTVNAHLQIRQRAIGHLQRLLLSPQLLSGDGTILPIVFDRVLFPIMDELLKPGVYERDPSGFGETRLRAATLLCKVFLQYVVRLQEVRGDLVGAIFVGVLDKLERFMRGEREMLNEAGESLKNVILVMHSSGLLLPPHQGQATGDERTPEQVDLWDKSVERIERILPGFLADAMAPPPEPVVLAANVEGQGEEKKGEVAVGSS</sequence>
<dbReference type="GO" id="GO:0005085">
    <property type="term" value="F:guanyl-nucleotide exchange factor activity"/>
    <property type="evidence" value="ECO:0007669"/>
    <property type="project" value="InterPro"/>
</dbReference>
<dbReference type="InterPro" id="IPR016024">
    <property type="entry name" value="ARM-type_fold"/>
</dbReference>
<evidence type="ECO:0000313" key="3">
    <source>
        <dbReference type="EMBL" id="KAK1928028.1"/>
    </source>
</evidence>